<keyword evidence="3" id="KW-1185">Reference proteome</keyword>
<reference evidence="2 3" key="1">
    <citation type="submission" date="2016-10" db="EMBL/GenBank/DDBJ databases">
        <authorList>
            <person name="de Groot N.N."/>
        </authorList>
    </citation>
    <scope>NUCLEOTIDE SEQUENCE [LARGE SCALE GENOMIC DNA]</scope>
    <source>
        <strain evidence="2 3">DSM 43019</strain>
    </source>
</reference>
<name>A0A1I1ZKU4_9ACTN</name>
<accession>A0A1I1ZKU4</accession>
<feature type="compositionally biased region" description="Gly residues" evidence="1">
    <location>
        <begin position="104"/>
        <end position="113"/>
    </location>
</feature>
<feature type="compositionally biased region" description="Basic and acidic residues" evidence="1">
    <location>
        <begin position="13"/>
        <end position="46"/>
    </location>
</feature>
<dbReference type="EMBL" id="FONV01000001">
    <property type="protein sequence ID" value="SFE32285.1"/>
    <property type="molecule type" value="Genomic_DNA"/>
</dbReference>
<feature type="region of interest" description="Disordered" evidence="1">
    <location>
        <begin position="1"/>
        <end position="120"/>
    </location>
</feature>
<evidence type="ECO:0000313" key="3">
    <source>
        <dbReference type="Proteomes" id="UP000199645"/>
    </source>
</evidence>
<evidence type="ECO:0000313" key="2">
    <source>
        <dbReference type="EMBL" id="SFE32285.1"/>
    </source>
</evidence>
<feature type="compositionally biased region" description="Basic and acidic residues" evidence="1">
    <location>
        <begin position="60"/>
        <end position="75"/>
    </location>
</feature>
<protein>
    <submittedName>
        <fullName evidence="2">Uncharacterized protein</fullName>
    </submittedName>
</protein>
<dbReference type="Proteomes" id="UP000199645">
    <property type="component" value="Unassembled WGS sequence"/>
</dbReference>
<evidence type="ECO:0000256" key="1">
    <source>
        <dbReference type="SAM" id="MobiDB-lite"/>
    </source>
</evidence>
<proteinExistence type="predicted"/>
<feature type="compositionally biased region" description="Basic and acidic residues" evidence="1">
    <location>
        <begin position="88"/>
        <end position="101"/>
    </location>
</feature>
<sequence>MSRRRAGGGGVEVPRDLAGDGEPRRPRRPVEGDRPAEAPDRREPRHAQQVAFEAGVEAFDGARHDGRGGQRRPLDGDLGGELPGAGRDAAEVDGRLGDADRGAAQGGGGGGGDPAVAGGEAAQGFAGLDGAGQVVAGGGDGELGDQGHLVAAGPANPGQPRLPPGTEHPLPDARVAFAQVVVEFADADPAVPVAVGGAAGDAFGDHPGEGGRLGARGGGDDDAALSLGGAGGPEVVAGVDRATGAAVEQHHRLFGTAALQQRGDLGDIDAGVRGPPHHGVRGGQVQPAAGPGQHHAPEVEEDTVLLVTPLEQGLDPPVGLARPRIAQMRRLEPAERRIREHVRERRNIGRRHGESAQHGIFVLLDADDYRKSSPVHRMHHPSSMVRCRGRTRNPEKITNRDFSTAERF</sequence>
<organism evidence="2 3">
    <name type="scientific">Actinoplanes philippinensis</name>
    <dbReference type="NCBI Taxonomy" id="35752"/>
    <lineage>
        <taxon>Bacteria</taxon>
        <taxon>Bacillati</taxon>
        <taxon>Actinomycetota</taxon>
        <taxon>Actinomycetes</taxon>
        <taxon>Micromonosporales</taxon>
        <taxon>Micromonosporaceae</taxon>
        <taxon>Actinoplanes</taxon>
    </lineage>
</organism>
<gene>
    <name evidence="2" type="ORF">SAMN05421541_101160</name>
</gene>
<dbReference type="AlphaFoldDB" id="A0A1I1ZKU4"/>
<feature type="region of interest" description="Disordered" evidence="1">
    <location>
        <begin position="136"/>
        <end position="168"/>
    </location>
</feature>